<dbReference type="Pfam" id="PF22594">
    <property type="entry name" value="GTP-eEF1A_C"/>
    <property type="match status" value="1"/>
</dbReference>
<keyword evidence="2 9" id="KW-0808">Transferase</keyword>
<keyword evidence="5" id="KW-0067">ATP-binding</keyword>
<dbReference type="GO" id="GO:0006790">
    <property type="term" value="P:sulfur compound metabolic process"/>
    <property type="evidence" value="ECO:0007669"/>
    <property type="project" value="InterPro"/>
</dbReference>
<feature type="compositionally biased region" description="Low complexity" evidence="7">
    <location>
        <begin position="295"/>
        <end position="310"/>
    </location>
</feature>
<keyword evidence="6" id="KW-0342">GTP-binding</keyword>
<dbReference type="InterPro" id="IPR041757">
    <property type="entry name" value="CysN_GTP-bd"/>
</dbReference>
<feature type="region of interest" description="Disordered" evidence="7">
    <location>
        <begin position="287"/>
        <end position="312"/>
    </location>
</feature>
<dbReference type="InterPro" id="IPR054696">
    <property type="entry name" value="GTP-eEF1A_C"/>
</dbReference>
<evidence type="ECO:0000313" key="10">
    <source>
        <dbReference type="Proteomes" id="UP000658613"/>
    </source>
</evidence>
<dbReference type="CDD" id="cd04166">
    <property type="entry name" value="CysN_ATPS"/>
    <property type="match status" value="1"/>
</dbReference>
<dbReference type="InterPro" id="IPR009001">
    <property type="entry name" value="Transl_elong_EF1A/Init_IF2_C"/>
</dbReference>
<dbReference type="PRINTS" id="PR00315">
    <property type="entry name" value="ELONGATNFCT"/>
</dbReference>
<protein>
    <recommendedName>
        <fullName evidence="1">sulfate adenylyltransferase</fullName>
        <ecNumber evidence="1">2.7.7.4</ecNumber>
    </recommendedName>
</protein>
<gene>
    <name evidence="9" type="ORF">IW254_001854</name>
</gene>
<dbReference type="InterPro" id="IPR009000">
    <property type="entry name" value="Transl_B-barrel_sf"/>
</dbReference>
<name>A0A931DZC6_9CORY</name>
<dbReference type="PROSITE" id="PS51722">
    <property type="entry name" value="G_TR_2"/>
    <property type="match status" value="1"/>
</dbReference>
<dbReference type="RefSeq" id="WP_196825201.1">
    <property type="nucleotide sequence ID" value="NZ_CP046980.1"/>
</dbReference>
<dbReference type="AlphaFoldDB" id="A0A931DZC6"/>
<dbReference type="Gene3D" id="3.40.50.300">
    <property type="entry name" value="P-loop containing nucleotide triphosphate hydrolases"/>
    <property type="match status" value="1"/>
</dbReference>
<dbReference type="Pfam" id="PF00009">
    <property type="entry name" value="GTP_EFTU"/>
    <property type="match status" value="1"/>
</dbReference>
<feature type="domain" description="Tr-type G" evidence="8">
    <location>
        <begin position="17"/>
        <end position="237"/>
    </location>
</feature>
<evidence type="ECO:0000313" key="9">
    <source>
        <dbReference type="EMBL" id="MBG6122885.1"/>
    </source>
</evidence>
<dbReference type="InterPro" id="IPR000795">
    <property type="entry name" value="T_Tr_GTP-bd_dom"/>
</dbReference>
<proteinExistence type="predicted"/>
<dbReference type="GO" id="GO:0003924">
    <property type="term" value="F:GTPase activity"/>
    <property type="evidence" value="ECO:0007669"/>
    <property type="project" value="InterPro"/>
</dbReference>
<organism evidence="9 10">
    <name type="scientific">Corynebacterium aquatimens</name>
    <dbReference type="NCBI Taxonomy" id="1190508"/>
    <lineage>
        <taxon>Bacteria</taxon>
        <taxon>Bacillati</taxon>
        <taxon>Actinomycetota</taxon>
        <taxon>Actinomycetes</taxon>
        <taxon>Mycobacteriales</taxon>
        <taxon>Corynebacteriaceae</taxon>
        <taxon>Corynebacterium</taxon>
    </lineage>
</organism>
<keyword evidence="3 9" id="KW-0548">Nucleotidyltransferase</keyword>
<dbReference type="CDD" id="cd04095">
    <property type="entry name" value="CysN_NoDQ_III"/>
    <property type="match status" value="1"/>
</dbReference>
<dbReference type="EMBL" id="JADOUE010000001">
    <property type="protein sequence ID" value="MBG6122885.1"/>
    <property type="molecule type" value="Genomic_DNA"/>
</dbReference>
<reference evidence="9" key="1">
    <citation type="submission" date="2020-11" db="EMBL/GenBank/DDBJ databases">
        <title>Sequencing the genomes of 1000 actinobacteria strains.</title>
        <authorList>
            <person name="Klenk H.-P."/>
        </authorList>
    </citation>
    <scope>NUCLEOTIDE SEQUENCE</scope>
    <source>
        <strain evidence="9">DSM 45632</strain>
    </source>
</reference>
<evidence type="ECO:0000256" key="7">
    <source>
        <dbReference type="SAM" id="MobiDB-lite"/>
    </source>
</evidence>
<dbReference type="SUPFAM" id="SSF50447">
    <property type="entry name" value="Translation proteins"/>
    <property type="match status" value="1"/>
</dbReference>
<dbReference type="PROSITE" id="PS00301">
    <property type="entry name" value="G_TR_1"/>
    <property type="match status" value="1"/>
</dbReference>
<evidence type="ECO:0000256" key="1">
    <source>
        <dbReference type="ARBA" id="ARBA00012391"/>
    </source>
</evidence>
<dbReference type="NCBIfam" id="TIGR02034">
    <property type="entry name" value="CysN"/>
    <property type="match status" value="1"/>
</dbReference>
<evidence type="ECO:0000256" key="3">
    <source>
        <dbReference type="ARBA" id="ARBA00022695"/>
    </source>
</evidence>
<dbReference type="EC" id="2.7.7.4" evidence="1"/>
<dbReference type="InterPro" id="IPR044139">
    <property type="entry name" value="CysN_NoDQ_III"/>
</dbReference>
<dbReference type="InterPro" id="IPR050100">
    <property type="entry name" value="TRAFAC_GTPase_members"/>
</dbReference>
<keyword evidence="10" id="KW-1185">Reference proteome</keyword>
<dbReference type="GO" id="GO:0005525">
    <property type="term" value="F:GTP binding"/>
    <property type="evidence" value="ECO:0007669"/>
    <property type="project" value="UniProtKB-KW"/>
</dbReference>
<dbReference type="PANTHER" id="PTHR23115">
    <property type="entry name" value="TRANSLATION FACTOR"/>
    <property type="match status" value="1"/>
</dbReference>
<evidence type="ECO:0000256" key="2">
    <source>
        <dbReference type="ARBA" id="ARBA00022679"/>
    </source>
</evidence>
<comment type="caution">
    <text evidence="9">The sequence shown here is derived from an EMBL/GenBank/DDBJ whole genome shotgun (WGS) entry which is preliminary data.</text>
</comment>
<dbReference type="FunFam" id="3.40.50.300:FF:000119">
    <property type="entry name" value="Sulfate adenylyltransferase subunit 1"/>
    <property type="match status" value="1"/>
</dbReference>
<evidence type="ECO:0000259" key="8">
    <source>
        <dbReference type="PROSITE" id="PS51722"/>
    </source>
</evidence>
<evidence type="ECO:0000256" key="4">
    <source>
        <dbReference type="ARBA" id="ARBA00022741"/>
    </source>
</evidence>
<evidence type="ECO:0000256" key="5">
    <source>
        <dbReference type="ARBA" id="ARBA00022840"/>
    </source>
</evidence>
<keyword evidence="4" id="KW-0547">Nucleotide-binding</keyword>
<sequence length="456" mass="48839">MSPFGNSVQASEALAHRATLRLCTAGSVDDGKSTFVGRLLHDTKSVLADQLASVERTSADRGFDGLDLSLLVDGLRAEREQGITIDVAYRYFATDKRTFILADTPGHEQYTRNTVTGMSTSQVVVLLVDARDGVKPQTVRHLTVASLLGVKTVILAVNKIDLVDYSQEVFDSIREEFERRCADLGIAEPYAVPISALKGDNVVSSHGSEPGKGTDWYEGPTILELLETIPVHHGRAQDLPFRFNIQYVLRDHATDYRAYAGTINAGTVAVGDQIIAPNGRTTTVTHIDTSDGLDGTSPSNETNESNGTNESNEKHVAGDAVALRLADDIDLVRGDLLASGPFPDTVREFHGTVVGLTDKDVAAGQAVKLRYGTSLVRARVASVDRVLDIDGTVESNDDNTAPDAFGLNDIAHVTIQTAQELPVEDYAARGAVGNFLLIDQASGNTLAAGLVGTRLR</sequence>
<dbReference type="GO" id="GO:0004781">
    <property type="term" value="F:sulfate adenylyltransferase (ATP) activity"/>
    <property type="evidence" value="ECO:0007669"/>
    <property type="project" value="UniProtKB-EC"/>
</dbReference>
<dbReference type="InterPro" id="IPR027417">
    <property type="entry name" value="P-loop_NTPase"/>
</dbReference>
<dbReference type="InterPro" id="IPR011779">
    <property type="entry name" value="SO4_adenylTrfase_lsu"/>
</dbReference>
<dbReference type="GO" id="GO:0005524">
    <property type="term" value="F:ATP binding"/>
    <property type="evidence" value="ECO:0007669"/>
    <property type="project" value="UniProtKB-KW"/>
</dbReference>
<dbReference type="SUPFAM" id="SSF52540">
    <property type="entry name" value="P-loop containing nucleoside triphosphate hydrolases"/>
    <property type="match status" value="1"/>
</dbReference>
<accession>A0A931DZC6</accession>
<dbReference type="InterPro" id="IPR031157">
    <property type="entry name" value="G_TR_CS"/>
</dbReference>
<evidence type="ECO:0000256" key="6">
    <source>
        <dbReference type="ARBA" id="ARBA00023134"/>
    </source>
</evidence>
<dbReference type="SUPFAM" id="SSF50465">
    <property type="entry name" value="EF-Tu/eEF-1alpha/eIF2-gamma C-terminal domain"/>
    <property type="match status" value="1"/>
</dbReference>
<dbReference type="Gene3D" id="2.40.30.10">
    <property type="entry name" value="Translation factors"/>
    <property type="match status" value="2"/>
</dbReference>
<dbReference type="Proteomes" id="UP000658613">
    <property type="component" value="Unassembled WGS sequence"/>
</dbReference>